<feature type="transmembrane region" description="Helical" evidence="1">
    <location>
        <begin position="57"/>
        <end position="82"/>
    </location>
</feature>
<proteinExistence type="predicted"/>
<keyword evidence="1" id="KW-0812">Transmembrane</keyword>
<dbReference type="RefSeq" id="WP_219424856.1">
    <property type="nucleotide sequence ID" value="NZ_JAHXQY010000002.1"/>
</dbReference>
<keyword evidence="1" id="KW-1133">Transmembrane helix</keyword>
<feature type="transmembrane region" description="Helical" evidence="1">
    <location>
        <begin position="103"/>
        <end position="122"/>
    </location>
</feature>
<evidence type="ECO:0000313" key="3">
    <source>
        <dbReference type="Proteomes" id="UP001196873"/>
    </source>
</evidence>
<gene>
    <name evidence="2" type="ORF">KZY68_11220</name>
</gene>
<accession>A0AAW4NR87</accession>
<evidence type="ECO:0000313" key="2">
    <source>
        <dbReference type="EMBL" id="MBW4866557.1"/>
    </source>
</evidence>
<reference evidence="2" key="1">
    <citation type="submission" date="2021-07" db="EMBL/GenBank/DDBJ databases">
        <title>Genomic diversity and antimicrobial resistance of Prevotella spp. isolated from chronic lung disease airways.</title>
        <authorList>
            <person name="Webb K.A."/>
            <person name="Olagoke O.S."/>
            <person name="Baird T."/>
            <person name="Neill J."/>
            <person name="Pham A."/>
            <person name="Wells T.J."/>
            <person name="Ramsay K.A."/>
            <person name="Bell S.C."/>
            <person name="Sarovich D.S."/>
            <person name="Price E.P."/>
        </authorList>
    </citation>
    <scope>NUCLEOTIDE SEQUENCE</scope>
    <source>
        <strain evidence="2">SCHI0047.S.3</strain>
    </source>
</reference>
<name>A0AAW4NR87_9BACT</name>
<sequence>MLRLSNIRHWPTEKISQRVLYLLISLTVLVFLLFYCVGYDRPFADNPSFNAPLFTDLLLIFMPLLALLALGLSIWAVVRSVYRLRGGGNGIENNVPAARISRSVVLGTVGIVIVSFLLSSGRTMHVNGHPYGDWFWLKTADMFIYTSVILLLIAIGSVIYGATKYYRGAKK</sequence>
<protein>
    <submittedName>
        <fullName evidence="2">Uncharacterized protein</fullName>
    </submittedName>
</protein>
<dbReference type="AlphaFoldDB" id="A0AAW4NR87"/>
<keyword evidence="1" id="KW-0472">Membrane</keyword>
<feature type="transmembrane region" description="Helical" evidence="1">
    <location>
        <begin position="20"/>
        <end position="37"/>
    </location>
</feature>
<dbReference type="EMBL" id="JAHXRF010000018">
    <property type="protein sequence ID" value="MBW4866557.1"/>
    <property type="molecule type" value="Genomic_DNA"/>
</dbReference>
<comment type="caution">
    <text evidence="2">The sequence shown here is derived from an EMBL/GenBank/DDBJ whole genome shotgun (WGS) entry which is preliminary data.</text>
</comment>
<dbReference type="Proteomes" id="UP001196873">
    <property type="component" value="Unassembled WGS sequence"/>
</dbReference>
<organism evidence="2 3">
    <name type="scientific">Segatella salivae</name>
    <dbReference type="NCBI Taxonomy" id="228604"/>
    <lineage>
        <taxon>Bacteria</taxon>
        <taxon>Pseudomonadati</taxon>
        <taxon>Bacteroidota</taxon>
        <taxon>Bacteroidia</taxon>
        <taxon>Bacteroidales</taxon>
        <taxon>Prevotellaceae</taxon>
        <taxon>Segatella</taxon>
    </lineage>
</organism>
<feature type="transmembrane region" description="Helical" evidence="1">
    <location>
        <begin position="142"/>
        <end position="162"/>
    </location>
</feature>
<evidence type="ECO:0000256" key="1">
    <source>
        <dbReference type="SAM" id="Phobius"/>
    </source>
</evidence>